<dbReference type="Proteomes" id="UP001165587">
    <property type="component" value="Unassembled WGS sequence"/>
</dbReference>
<evidence type="ECO:0000256" key="3">
    <source>
        <dbReference type="ARBA" id="ARBA00022840"/>
    </source>
</evidence>
<evidence type="ECO:0000313" key="6">
    <source>
        <dbReference type="Proteomes" id="UP001165587"/>
    </source>
</evidence>
<dbReference type="Gene3D" id="3.30.1360.40">
    <property type="match status" value="1"/>
</dbReference>
<protein>
    <submittedName>
        <fullName evidence="5">Allophanate hydrolase subunit 1</fullName>
    </submittedName>
</protein>
<dbReference type="Gene3D" id="2.40.100.10">
    <property type="entry name" value="Cyclophilin-like"/>
    <property type="match status" value="1"/>
</dbReference>
<dbReference type="RefSeq" id="WP_259526613.1">
    <property type="nucleotide sequence ID" value="NZ_JANLCK010000004.1"/>
</dbReference>
<dbReference type="AlphaFoldDB" id="A0AA41XD21"/>
<dbReference type="PANTHER" id="PTHR34698:SF2">
    <property type="entry name" value="5-OXOPROLINASE SUBUNIT B"/>
    <property type="match status" value="1"/>
</dbReference>
<organism evidence="5 6">
    <name type="scientific">Herbiconiux oxytropis</name>
    <dbReference type="NCBI Taxonomy" id="2970915"/>
    <lineage>
        <taxon>Bacteria</taxon>
        <taxon>Bacillati</taxon>
        <taxon>Actinomycetota</taxon>
        <taxon>Actinomycetes</taxon>
        <taxon>Micrococcales</taxon>
        <taxon>Microbacteriaceae</taxon>
        <taxon>Herbiconiux</taxon>
    </lineage>
</organism>
<dbReference type="SMART" id="SM00796">
    <property type="entry name" value="AHS1"/>
    <property type="match status" value="1"/>
</dbReference>
<dbReference type="GO" id="GO:0005524">
    <property type="term" value="F:ATP binding"/>
    <property type="evidence" value="ECO:0007669"/>
    <property type="project" value="UniProtKB-KW"/>
</dbReference>
<sequence length="204" mass="20978">MGESAILVELPDATTTLTLYRRLLAEPPPSVVDLVPAERTVLVVSHPGSRAAAERWLLEATAADAPGADPNGIPAAGGSAVTIPVRYDGPDLADVATLLGITADEVVAAHTGAVWSAAFIGFAPGFAYLRAADGRLDVPRRATPRAAVPPGAVALAAGYCGIYPRESPGGWHLIGTTDAVLWDAERADPALVAPGTEVGFRRVD</sequence>
<evidence type="ECO:0000313" key="5">
    <source>
        <dbReference type="EMBL" id="MCS5725952.1"/>
    </source>
</evidence>
<comment type="caution">
    <text evidence="5">The sequence shown here is derived from an EMBL/GenBank/DDBJ whole genome shotgun (WGS) entry which is preliminary data.</text>
</comment>
<name>A0AA41XD21_9MICO</name>
<dbReference type="PANTHER" id="PTHR34698">
    <property type="entry name" value="5-OXOPROLINASE SUBUNIT B"/>
    <property type="match status" value="1"/>
</dbReference>
<evidence type="ECO:0000256" key="1">
    <source>
        <dbReference type="ARBA" id="ARBA00022741"/>
    </source>
</evidence>
<proteinExistence type="predicted"/>
<dbReference type="EMBL" id="JANLCK010000004">
    <property type="protein sequence ID" value="MCS5725952.1"/>
    <property type="molecule type" value="Genomic_DNA"/>
</dbReference>
<dbReference type="InterPro" id="IPR003833">
    <property type="entry name" value="CT_C_D"/>
</dbReference>
<keyword evidence="3" id="KW-0067">ATP-binding</keyword>
<reference evidence="5" key="1">
    <citation type="submission" date="2022-08" db="EMBL/GenBank/DDBJ databases">
        <authorList>
            <person name="Deng Y."/>
            <person name="Han X.-F."/>
            <person name="Zhang Y.-Q."/>
        </authorList>
    </citation>
    <scope>NUCLEOTIDE SEQUENCE</scope>
    <source>
        <strain evidence="5">CPCC 203407</strain>
    </source>
</reference>
<dbReference type="InterPro" id="IPR010016">
    <property type="entry name" value="PxpB"/>
</dbReference>
<accession>A0AA41XD21</accession>
<dbReference type="GO" id="GO:0016787">
    <property type="term" value="F:hydrolase activity"/>
    <property type="evidence" value="ECO:0007669"/>
    <property type="project" value="UniProtKB-KW"/>
</dbReference>
<gene>
    <name evidence="5" type="ORF">N1028_08580</name>
</gene>
<feature type="domain" description="Carboxyltransferase" evidence="4">
    <location>
        <begin position="1"/>
        <end position="192"/>
    </location>
</feature>
<evidence type="ECO:0000256" key="2">
    <source>
        <dbReference type="ARBA" id="ARBA00022801"/>
    </source>
</evidence>
<evidence type="ECO:0000259" key="4">
    <source>
        <dbReference type="SMART" id="SM00796"/>
    </source>
</evidence>
<keyword evidence="6" id="KW-1185">Reference proteome</keyword>
<keyword evidence="2 5" id="KW-0378">Hydrolase</keyword>
<dbReference type="SUPFAM" id="SSF160467">
    <property type="entry name" value="PH0987 N-terminal domain-like"/>
    <property type="match status" value="1"/>
</dbReference>
<dbReference type="Pfam" id="PF02682">
    <property type="entry name" value="CT_C_D"/>
    <property type="match status" value="1"/>
</dbReference>
<keyword evidence="1" id="KW-0547">Nucleotide-binding</keyword>
<dbReference type="SUPFAM" id="SSF50891">
    <property type="entry name" value="Cyclophilin-like"/>
    <property type="match status" value="1"/>
</dbReference>
<dbReference type="InterPro" id="IPR029000">
    <property type="entry name" value="Cyclophilin-like_dom_sf"/>
</dbReference>